<dbReference type="KEGG" id="tps:THAPSDRAFT_4445"/>
<dbReference type="InterPro" id="IPR036865">
    <property type="entry name" value="CRAL-TRIO_dom_sf"/>
</dbReference>
<feature type="region of interest" description="Disordered" evidence="1">
    <location>
        <begin position="51"/>
        <end position="78"/>
    </location>
</feature>
<feature type="signal peptide" evidence="2">
    <location>
        <begin position="1"/>
        <end position="18"/>
    </location>
</feature>
<keyword evidence="4" id="KW-1185">Reference proteome</keyword>
<proteinExistence type="predicted"/>
<dbReference type="eggNOG" id="ENOG502SHMY">
    <property type="taxonomic scope" value="Eukaryota"/>
</dbReference>
<dbReference type="AlphaFoldDB" id="B8BZA8"/>
<dbReference type="RefSeq" id="XP_002289313.1">
    <property type="nucleotide sequence ID" value="XM_002289277.1"/>
</dbReference>
<dbReference type="GeneID" id="7453373"/>
<evidence type="ECO:0000313" key="3">
    <source>
        <dbReference type="EMBL" id="EED92850.1"/>
    </source>
</evidence>
<dbReference type="EMBL" id="CM000641">
    <property type="protein sequence ID" value="EED92850.1"/>
    <property type="molecule type" value="Genomic_DNA"/>
</dbReference>
<dbReference type="OMA" id="NPIFYFR"/>
<accession>B8BZA8</accession>
<evidence type="ECO:0000256" key="1">
    <source>
        <dbReference type="SAM" id="MobiDB-lite"/>
    </source>
</evidence>
<evidence type="ECO:0000313" key="4">
    <source>
        <dbReference type="Proteomes" id="UP000001449"/>
    </source>
</evidence>
<keyword evidence="2" id="KW-0732">Signal</keyword>
<feature type="chain" id="PRO_5002868833" evidence="2">
    <location>
        <begin position="19"/>
        <end position="1271"/>
    </location>
</feature>
<feature type="region of interest" description="Disordered" evidence="1">
    <location>
        <begin position="430"/>
        <end position="455"/>
    </location>
</feature>
<gene>
    <name evidence="3" type="ORF">THAPSDRAFT_4445</name>
</gene>
<evidence type="ECO:0000256" key="2">
    <source>
        <dbReference type="SAM" id="SignalP"/>
    </source>
</evidence>
<protein>
    <submittedName>
        <fullName evidence="3">Uncharacterized protein</fullName>
    </submittedName>
</protein>
<dbReference type="Gene3D" id="3.40.525.10">
    <property type="entry name" value="CRAL-TRIO lipid binding domain"/>
    <property type="match status" value="1"/>
</dbReference>
<dbReference type="InParanoid" id="B8BZA8"/>
<reference evidence="3 4" key="1">
    <citation type="journal article" date="2004" name="Science">
        <title>The genome of the diatom Thalassiosira pseudonana: ecology, evolution, and metabolism.</title>
        <authorList>
            <person name="Armbrust E.V."/>
            <person name="Berges J.A."/>
            <person name="Bowler C."/>
            <person name="Green B.R."/>
            <person name="Martinez D."/>
            <person name="Putnam N.H."/>
            <person name="Zhou S."/>
            <person name="Allen A.E."/>
            <person name="Apt K.E."/>
            <person name="Bechner M."/>
            <person name="Brzezinski M.A."/>
            <person name="Chaal B.K."/>
            <person name="Chiovitti A."/>
            <person name="Davis A.K."/>
            <person name="Demarest M.S."/>
            <person name="Detter J.C."/>
            <person name="Glavina T."/>
            <person name="Goodstein D."/>
            <person name="Hadi M.Z."/>
            <person name="Hellsten U."/>
            <person name="Hildebrand M."/>
            <person name="Jenkins B.D."/>
            <person name="Jurka J."/>
            <person name="Kapitonov V.V."/>
            <person name="Kroger N."/>
            <person name="Lau W.W."/>
            <person name="Lane T.W."/>
            <person name="Larimer F.W."/>
            <person name="Lippmeier J.C."/>
            <person name="Lucas S."/>
            <person name="Medina M."/>
            <person name="Montsant A."/>
            <person name="Obornik M."/>
            <person name="Parker M.S."/>
            <person name="Palenik B."/>
            <person name="Pazour G.J."/>
            <person name="Richardson P.M."/>
            <person name="Rynearson T.A."/>
            <person name="Saito M.A."/>
            <person name="Schwartz D.C."/>
            <person name="Thamatrakoln K."/>
            <person name="Valentin K."/>
            <person name="Vardi A."/>
            <person name="Wilkerson F.P."/>
            <person name="Rokhsar D.S."/>
        </authorList>
    </citation>
    <scope>NUCLEOTIDE SEQUENCE [LARGE SCALE GENOMIC DNA]</scope>
    <source>
        <strain evidence="3 4">CCMP1335</strain>
    </source>
</reference>
<name>B8BZA8_THAPS</name>
<dbReference type="PaxDb" id="35128-Thaps4445"/>
<feature type="region of interest" description="Disordered" evidence="1">
    <location>
        <begin position="276"/>
        <end position="304"/>
    </location>
</feature>
<dbReference type="HOGENOM" id="CLU_263981_0_0_1"/>
<sequence length="1271" mass="142644">MFTSLLLFFASYLTILLAATIVLSAIWSESTKKTQHDVGAKVDIVPRRYEDADSGGYDDASPRQTEIDSIPNQEDEEDLVGGSPLLLPPIKGPTSTSITFHVYAPPSLDKEIPKVDLVGAVQFVKTGNVRTFFHTGAKRLLVVNFLDFTLEEYMQKQGKEGKKKVRRGQRKLIQNEQASLSRTSDSGLFSDDASRMTKSQRNMKRHLSGGINISTKILMKNDDDDSEDEMNEDEDDWNRQYFESSPVTTLKLNELVSVSALAPRHGGVLEISSRVATSTQKNRPLGVAQSSPVPNTRSSKRPSSITETLHNVNIHESLPDFVHNFQDDDGRLEYAEPSVSVGDEIKDLVSESPVDSTGVNASSNTVLVLNATHGETTTLAEERRDEYAFYSPLDAAEFQRIVLSLRTAGREISHLYESLEEVQANSDAYYPQEMLPDESDTKTKPKKSKKDGNDSCYRIPRFVSPGVALDDAWRCMNEIHPVLREGLRQFHEHSSFHRSHGDDLIAAAASYDERKQSSKDEVGNGSNESEQDVVLRKELARHYGERRATLGIVDFFLLFVPPLPKDSAAFAYCAPCAATEDTLNDGIDADSFSGLELHYQQLRIAVALQARVRKAALYVSSYYKAKKVVHAGWHLNGKKQETAASSDEVEVNVSEEQPIKDFTPNIQFTRLAYDYDRENWVHDLKAENECYEATVGRDVTVVTSKANDARYLAESGYQGYALVGWHAFQLPLSDDTSDDKFWLHPDKDPLLCIPSLRKVVEQNSDSHFFVTSHFNKHVRVAAYFLFVRSLPVGADDAFDSSINTFVNGSSKSRNQRFEVSFQLGSGQNWTSVTKMMVQSLVVVLCHGWVRGQVKLPFRNRERRERISFPGLLATNMASVKHFGGALQTNALLPTNYVAATMDIGDHSAKSILGRLLLRCLNINALKTCIFDLAYVVKTLPEDGIANTRALATCRMVHLDGKIVCKPTDFREEEHELAAADSIVKGRTGRTDQVVTAGNIWKRMLRFGTNEKKRYPLNHTCPSRTHADELYTNEIDAVYEILDGVKVPTRNDDMEKTDELVRLRLSRSDLERFIIACDCDIREAAVRVVESCAWRGMTFPIDVSSCRVELQSGQFFQQGFDKANNPIFYFRNRLVGPWRGDVDATIFSILHRLESYLNKVAVTRQGVKITLIAILGSPIDEEKRKVDNGNEQSTEQSPENRMDTLAIGTVDPMIDPSDQHYSTHSSSELFLRLRDILSRNYPERLAKCLIFGGASTKLKLREYIPSQVDVPR</sequence>
<reference evidence="3 4" key="2">
    <citation type="journal article" date="2008" name="Nature">
        <title>The Phaeodactylum genome reveals the evolutionary history of diatom genomes.</title>
        <authorList>
            <person name="Bowler C."/>
            <person name="Allen A.E."/>
            <person name="Badger J.H."/>
            <person name="Grimwood J."/>
            <person name="Jabbari K."/>
            <person name="Kuo A."/>
            <person name="Maheswari U."/>
            <person name="Martens C."/>
            <person name="Maumus F."/>
            <person name="Otillar R.P."/>
            <person name="Rayko E."/>
            <person name="Salamov A."/>
            <person name="Vandepoele K."/>
            <person name="Beszteri B."/>
            <person name="Gruber A."/>
            <person name="Heijde M."/>
            <person name="Katinka M."/>
            <person name="Mock T."/>
            <person name="Valentin K."/>
            <person name="Verret F."/>
            <person name="Berges J.A."/>
            <person name="Brownlee C."/>
            <person name="Cadoret J.P."/>
            <person name="Chiovitti A."/>
            <person name="Choi C.J."/>
            <person name="Coesel S."/>
            <person name="De Martino A."/>
            <person name="Detter J.C."/>
            <person name="Durkin C."/>
            <person name="Falciatore A."/>
            <person name="Fournet J."/>
            <person name="Haruta M."/>
            <person name="Huysman M.J."/>
            <person name="Jenkins B.D."/>
            <person name="Jiroutova K."/>
            <person name="Jorgensen R.E."/>
            <person name="Joubert Y."/>
            <person name="Kaplan A."/>
            <person name="Kroger N."/>
            <person name="Kroth P.G."/>
            <person name="La Roche J."/>
            <person name="Lindquist E."/>
            <person name="Lommer M."/>
            <person name="Martin-Jezequel V."/>
            <person name="Lopez P.J."/>
            <person name="Lucas S."/>
            <person name="Mangogna M."/>
            <person name="McGinnis K."/>
            <person name="Medlin L.K."/>
            <person name="Montsant A."/>
            <person name="Oudot-Le Secq M.P."/>
            <person name="Napoli C."/>
            <person name="Obornik M."/>
            <person name="Parker M.S."/>
            <person name="Petit J.L."/>
            <person name="Porcel B.M."/>
            <person name="Poulsen N."/>
            <person name="Robison M."/>
            <person name="Rychlewski L."/>
            <person name="Rynearson T.A."/>
            <person name="Schmutz J."/>
            <person name="Shapiro H."/>
            <person name="Siaut M."/>
            <person name="Stanley M."/>
            <person name="Sussman M.R."/>
            <person name="Taylor A.R."/>
            <person name="Vardi A."/>
            <person name="von Dassow P."/>
            <person name="Vyverman W."/>
            <person name="Willis A."/>
            <person name="Wyrwicz L.S."/>
            <person name="Rokhsar D.S."/>
            <person name="Weissenbach J."/>
            <person name="Armbrust E.V."/>
            <person name="Green B.R."/>
            <person name="Van de Peer Y."/>
            <person name="Grigoriev I.V."/>
        </authorList>
    </citation>
    <scope>NUCLEOTIDE SEQUENCE [LARGE SCALE GENOMIC DNA]</scope>
    <source>
        <strain evidence="3 4">CCMP1335</strain>
    </source>
</reference>
<dbReference type="Proteomes" id="UP000001449">
    <property type="component" value="Chromosome 4"/>
</dbReference>
<organism evidence="3 4">
    <name type="scientific">Thalassiosira pseudonana</name>
    <name type="common">Marine diatom</name>
    <name type="synonym">Cyclotella nana</name>
    <dbReference type="NCBI Taxonomy" id="35128"/>
    <lineage>
        <taxon>Eukaryota</taxon>
        <taxon>Sar</taxon>
        <taxon>Stramenopiles</taxon>
        <taxon>Ochrophyta</taxon>
        <taxon>Bacillariophyta</taxon>
        <taxon>Coscinodiscophyceae</taxon>
        <taxon>Thalassiosirophycidae</taxon>
        <taxon>Thalassiosirales</taxon>
        <taxon>Thalassiosiraceae</taxon>
        <taxon>Thalassiosira</taxon>
    </lineage>
</organism>